<dbReference type="RefSeq" id="WP_328987108.1">
    <property type="nucleotide sequence ID" value="NZ_CP121472.1"/>
</dbReference>
<accession>A0ABZ0S8Z0</accession>
<organism evidence="2 3">
    <name type="scientific">Thiorhodovibrio winogradskyi</name>
    <dbReference type="NCBI Taxonomy" id="77007"/>
    <lineage>
        <taxon>Bacteria</taxon>
        <taxon>Pseudomonadati</taxon>
        <taxon>Pseudomonadota</taxon>
        <taxon>Gammaproteobacteria</taxon>
        <taxon>Chromatiales</taxon>
        <taxon>Chromatiaceae</taxon>
        <taxon>Thiorhodovibrio</taxon>
    </lineage>
</organism>
<feature type="region of interest" description="Disordered" evidence="1">
    <location>
        <begin position="99"/>
        <end position="125"/>
    </location>
</feature>
<sequence length="125" mass="13879">MSSTIPSCPTRALRRKRGNWWKTLTLGAGPQRDFVGWSGLVNPLLIEVLLGLEERDGAPRPRPRLPARCLGVRVELSWPRLGGTPRLVMPEADRIEGVWRDGRGERPFRTGFDQSVTPRPAAAGT</sequence>
<dbReference type="EMBL" id="CP121472">
    <property type="protein sequence ID" value="WPL16556.1"/>
    <property type="molecule type" value="Genomic_DNA"/>
</dbReference>
<evidence type="ECO:0000313" key="3">
    <source>
        <dbReference type="Proteomes" id="UP001432180"/>
    </source>
</evidence>
<protein>
    <submittedName>
        <fullName evidence="2">Uncharacterized protein</fullName>
    </submittedName>
</protein>
<feature type="compositionally biased region" description="Basic and acidic residues" evidence="1">
    <location>
        <begin position="99"/>
        <end position="108"/>
    </location>
</feature>
<name>A0ABZ0S8Z0_9GAMM</name>
<proteinExistence type="predicted"/>
<gene>
    <name evidence="2" type="ORF">Thiowin_01521</name>
</gene>
<reference evidence="2 3" key="1">
    <citation type="journal article" date="2023" name="Microorganisms">
        <title>Thiorhodovibrio frisius and Trv. litoralis spp. nov., Two Novel Members from a Clade of Fastidious Purple Sulfur Bacteria That Exhibit Unique Red-Shifted Light-Harvesting Capabilities.</title>
        <authorList>
            <person name="Methner A."/>
            <person name="Kuzyk S.B."/>
            <person name="Petersen J."/>
            <person name="Bauer S."/>
            <person name="Brinkmann H."/>
            <person name="Sichau K."/>
            <person name="Wanner G."/>
            <person name="Wolf J."/>
            <person name="Neumann-Schaal M."/>
            <person name="Henke P."/>
            <person name="Tank M."/>
            <person name="Sproer C."/>
            <person name="Bunk B."/>
            <person name="Overmann J."/>
        </authorList>
    </citation>
    <scope>NUCLEOTIDE SEQUENCE [LARGE SCALE GENOMIC DNA]</scope>
    <source>
        <strain evidence="2 3">DSM 6702</strain>
    </source>
</reference>
<dbReference type="Proteomes" id="UP001432180">
    <property type="component" value="Chromosome"/>
</dbReference>
<evidence type="ECO:0000256" key="1">
    <source>
        <dbReference type="SAM" id="MobiDB-lite"/>
    </source>
</evidence>
<evidence type="ECO:0000313" key="2">
    <source>
        <dbReference type="EMBL" id="WPL16556.1"/>
    </source>
</evidence>
<keyword evidence="3" id="KW-1185">Reference proteome</keyword>